<evidence type="ECO:0000259" key="1">
    <source>
        <dbReference type="Pfam" id="PF01979"/>
    </source>
</evidence>
<comment type="caution">
    <text evidence="2">The sequence shown here is derived from an EMBL/GenBank/DDBJ whole genome shotgun (WGS) entry which is preliminary data.</text>
</comment>
<dbReference type="SUPFAM" id="SSF51556">
    <property type="entry name" value="Metallo-dependent hydrolases"/>
    <property type="match status" value="1"/>
</dbReference>
<dbReference type="InterPro" id="IPR051781">
    <property type="entry name" value="Metallo-dep_Hydrolase"/>
</dbReference>
<keyword evidence="2" id="KW-0378">Hydrolase</keyword>
<organism evidence="2 3">
    <name type="scientific">Deinococcus terrestris</name>
    <dbReference type="NCBI Taxonomy" id="2651870"/>
    <lineage>
        <taxon>Bacteria</taxon>
        <taxon>Thermotogati</taxon>
        <taxon>Deinococcota</taxon>
        <taxon>Deinococci</taxon>
        <taxon>Deinococcales</taxon>
        <taxon>Deinococcaceae</taxon>
        <taxon>Deinococcus</taxon>
    </lineage>
</organism>
<dbReference type="Gene3D" id="3.20.20.140">
    <property type="entry name" value="Metal-dependent hydrolases"/>
    <property type="match status" value="1"/>
</dbReference>
<dbReference type="RefSeq" id="WP_152871194.1">
    <property type="nucleotide sequence ID" value="NZ_WBSL01000003.1"/>
</dbReference>
<dbReference type="Gene3D" id="2.30.40.10">
    <property type="entry name" value="Urease, subunit C, domain 1"/>
    <property type="match status" value="2"/>
</dbReference>
<evidence type="ECO:0000313" key="3">
    <source>
        <dbReference type="Proteomes" id="UP000484842"/>
    </source>
</evidence>
<dbReference type="InterPro" id="IPR032466">
    <property type="entry name" value="Metal_Hydrolase"/>
</dbReference>
<dbReference type="PANTHER" id="PTHR43135:SF3">
    <property type="entry name" value="ALPHA-D-RIBOSE 1-METHYLPHOSPHONATE 5-TRIPHOSPHATE DIPHOSPHATASE"/>
    <property type="match status" value="1"/>
</dbReference>
<evidence type="ECO:0000313" key="2">
    <source>
        <dbReference type="EMBL" id="MPY66862.1"/>
    </source>
</evidence>
<dbReference type="GO" id="GO:0016810">
    <property type="term" value="F:hydrolase activity, acting on carbon-nitrogen (but not peptide) bonds"/>
    <property type="evidence" value="ECO:0007669"/>
    <property type="project" value="InterPro"/>
</dbReference>
<dbReference type="AlphaFoldDB" id="A0A7X1NW28"/>
<dbReference type="Pfam" id="PF01979">
    <property type="entry name" value="Amidohydro_1"/>
    <property type="match status" value="1"/>
</dbReference>
<name>A0A7X1NW28_9DEIO</name>
<dbReference type="EMBL" id="WBSL01000003">
    <property type="protein sequence ID" value="MPY66862.1"/>
    <property type="molecule type" value="Genomic_DNA"/>
</dbReference>
<dbReference type="SUPFAM" id="SSF51338">
    <property type="entry name" value="Composite domain of metallo-dependent hydrolases"/>
    <property type="match status" value="1"/>
</dbReference>
<proteinExistence type="predicted"/>
<feature type="domain" description="Amidohydrolase-related" evidence="1">
    <location>
        <begin position="69"/>
        <end position="434"/>
    </location>
</feature>
<accession>A0A7X1NW28</accession>
<sequence length="459" mass="48446">MTELTLPQLAERTDHTAPLVLLGRLWNGVDEHATEDGAVVIEGERVTFAGERAALSAPANALHVRTGGTLMPGLIDLHVHARPGYLAWFVAAGVTTVRDACNSLETVKHMQALALKPRLLPAGPLLDGPDAFFRHFGPEAVHRPGDGMERRAGAWVVDTPQEARDAVARLHGEGITQLKLYEQLAPEVYEAAVRCAEELGLPVMTDLGMLSTRGLTGARVDARQALALGVRTIEHVSGYALAYRRMGGDPLAETLDGTLLDDLAGLTVEAGTALVPTLMIFATLASDEVFDTSGVPLANLDDAVQASLQSQWQRVHAGTAPVRHLARADLRLASELLTRVRALGGRIGAGTDTPAAAFNLPGGGLHQELELLTRAGLSPLDALKAATSQAGQILGRPDLGVLREGAAADVLVVRGDPLRDLRATRQIAAVVQGGRVHTPAALREAVVRQGAEAELARSS</sequence>
<dbReference type="PANTHER" id="PTHR43135">
    <property type="entry name" value="ALPHA-D-RIBOSE 1-METHYLPHOSPHONATE 5-TRIPHOSPHATE DIPHOSPHATASE"/>
    <property type="match status" value="1"/>
</dbReference>
<protein>
    <submittedName>
        <fullName evidence="2">Amidohydrolase family protein</fullName>
    </submittedName>
</protein>
<reference evidence="2 3" key="1">
    <citation type="submission" date="2019-10" db="EMBL/GenBank/DDBJ databases">
        <title>Deinococcus sp. isolated from soil.</title>
        <authorList>
            <person name="Li Y."/>
            <person name="Wang J."/>
        </authorList>
    </citation>
    <scope>NUCLEOTIDE SEQUENCE [LARGE SCALE GENOMIC DNA]</scope>
    <source>
        <strain evidence="2 3">SDU3-2</strain>
    </source>
</reference>
<keyword evidence="3" id="KW-1185">Reference proteome</keyword>
<dbReference type="Proteomes" id="UP000484842">
    <property type="component" value="Unassembled WGS sequence"/>
</dbReference>
<dbReference type="InterPro" id="IPR011059">
    <property type="entry name" value="Metal-dep_hydrolase_composite"/>
</dbReference>
<dbReference type="InterPro" id="IPR006680">
    <property type="entry name" value="Amidohydro-rel"/>
</dbReference>
<gene>
    <name evidence="2" type="ORF">F8S09_09195</name>
</gene>